<keyword evidence="3" id="KW-0813">Transport</keyword>
<comment type="similarity">
    <text evidence="1 3">Belongs to the VPS51 family.</text>
</comment>
<protein>
    <recommendedName>
        <fullName evidence="2 3">Vacuolar protein sorting-associated protein 51 homolog</fullName>
    </recommendedName>
</protein>
<dbReference type="GO" id="GO:0042147">
    <property type="term" value="P:retrograde transport, endosome to Golgi"/>
    <property type="evidence" value="ECO:0007669"/>
    <property type="project" value="UniProtKB-UniRule"/>
</dbReference>
<dbReference type="VEuPathDB" id="VectorBase:ADIR007177"/>
<dbReference type="GO" id="GO:0032456">
    <property type="term" value="P:endocytic recycling"/>
    <property type="evidence" value="ECO:0007669"/>
    <property type="project" value="TreeGrafter"/>
</dbReference>
<sequence>MGDKSGNPYDMDGSSFDADRYLQKLLKECSLKQIMDTEAAIVRQTQTLHSDMQTLVYENYNKFISATDTIRKMKTDFKSMETEMNLLMANMDSITEFSERITDTLQETRSQLTRLSGKHQLLKKLQFLSSLPAKLKTLIEEENYQQAVQEYSHAQKVLQQYGQQPSFQGIQEDCVTILDALKDRLKDEFHQTGKSAQSLTEIGELLLQLGERPSTLAKEMLECASKRLHEQIVVLQDQTDRDMIEFIDLGIEGFLKDLTLVISSYSDMFLTKHLEQETDGNFEQVARIDLNAFVNRNVDEYLALVQDRAELEIGHGDSQIILRGLDRLHRRLTAMKTLCRAVDMTRSGIDIIVNAAGQLCQTHMRSLKDHFADSLSSIRLALVSANTATTGSGSSAASSAQSSVGVGGQGSAGGVTGGTGASTGLRELISNLYISTIEKVKGLMQDLLIFLQPEWSFNLKGDPKGIQCIEGIRENLLVAFLRHFCATVNGYGNVSSTAPPTLLLVLSKVCLEMDRAGVHVLTSLVDELYQLDADRSGTLVHESELCTEMRESAQLLLDSYVRLQGLHLSQMLRKSVETRDWLNCLEPRSVRAVMKRVVEEISAIEHVLGELYDSSVAAHGGGGSRTTASSDSSRKTHFSIAASKQSQFRSTWSTYTPVQSQLDSSFVSNIQRLFSEKIEIFAPVEFSKVSIITGIIKICLKTLLECVRLRTFSRYGLQQIQVDAHYLQMNLWRFVSDENLIHVLLDEILGSAVLRCHEPTLMEPNAVEIICERN</sequence>
<keyword evidence="3" id="KW-0653">Protein transport</keyword>
<evidence type="ECO:0000313" key="5">
    <source>
        <dbReference type="Proteomes" id="UP000075884"/>
    </source>
</evidence>
<comment type="function">
    <text evidence="3">Acts as component of the GARP complex that is involved in retrograde transport from early and late endosomes to the trans-Golgi network (TGN).</text>
</comment>
<dbReference type="Proteomes" id="UP000075884">
    <property type="component" value="Unassembled WGS sequence"/>
</dbReference>
<dbReference type="GO" id="GO:0007041">
    <property type="term" value="P:lysosomal transport"/>
    <property type="evidence" value="ECO:0007669"/>
    <property type="project" value="TreeGrafter"/>
</dbReference>
<dbReference type="GO" id="GO:0007030">
    <property type="term" value="P:Golgi organization"/>
    <property type="evidence" value="ECO:0007669"/>
    <property type="project" value="UniProtKB-UniRule"/>
</dbReference>
<dbReference type="GO" id="GO:0048193">
    <property type="term" value="P:Golgi vesicle transport"/>
    <property type="evidence" value="ECO:0007669"/>
    <property type="project" value="TreeGrafter"/>
</dbReference>
<dbReference type="EnsemblMetazoa" id="ADIR007177-RA">
    <property type="protein sequence ID" value="ADIR007177-PA"/>
    <property type="gene ID" value="ADIR007177"/>
</dbReference>
<dbReference type="GO" id="GO:0015031">
    <property type="term" value="P:protein transport"/>
    <property type="evidence" value="ECO:0007669"/>
    <property type="project" value="UniProtKB-UniRule"/>
</dbReference>
<evidence type="ECO:0000256" key="2">
    <source>
        <dbReference type="ARBA" id="ARBA00016122"/>
    </source>
</evidence>
<accession>A0A182NHQ4</accession>
<dbReference type="GO" id="GO:1990745">
    <property type="term" value="C:EARP complex"/>
    <property type="evidence" value="ECO:0007669"/>
    <property type="project" value="TreeGrafter"/>
</dbReference>
<keyword evidence="3" id="KW-0333">Golgi apparatus</keyword>
<evidence type="ECO:0000313" key="4">
    <source>
        <dbReference type="EnsemblMetazoa" id="ADIR007177-PA"/>
    </source>
</evidence>
<dbReference type="GO" id="GO:0005829">
    <property type="term" value="C:cytosol"/>
    <property type="evidence" value="ECO:0007669"/>
    <property type="project" value="GOC"/>
</dbReference>
<keyword evidence="5" id="KW-1185">Reference proteome</keyword>
<dbReference type="InterPro" id="IPR014812">
    <property type="entry name" value="Vps51"/>
</dbReference>
<dbReference type="GO" id="GO:0000938">
    <property type="term" value="C:GARP complex"/>
    <property type="evidence" value="ECO:0007669"/>
    <property type="project" value="UniProtKB-UniRule"/>
</dbReference>
<name>A0A182NHQ4_9DIPT</name>
<reference evidence="4" key="2">
    <citation type="submission" date="2020-05" db="UniProtKB">
        <authorList>
            <consortium name="EnsemblMetazoa"/>
        </authorList>
    </citation>
    <scope>IDENTIFICATION</scope>
    <source>
        <strain evidence="4">WRAIR2</strain>
    </source>
</reference>
<dbReference type="GO" id="GO:0016020">
    <property type="term" value="C:membrane"/>
    <property type="evidence" value="ECO:0007669"/>
    <property type="project" value="TreeGrafter"/>
</dbReference>
<reference evidence="5" key="1">
    <citation type="submission" date="2013-03" db="EMBL/GenBank/DDBJ databases">
        <title>The Genome Sequence of Anopheles dirus WRAIR2.</title>
        <authorList>
            <consortium name="The Broad Institute Genomics Platform"/>
            <person name="Neafsey D.E."/>
            <person name="Walton C."/>
            <person name="Walker B."/>
            <person name="Young S.K."/>
            <person name="Zeng Q."/>
            <person name="Gargeya S."/>
            <person name="Fitzgerald M."/>
            <person name="Haas B."/>
            <person name="Abouelleil A."/>
            <person name="Allen A.W."/>
            <person name="Alvarado L."/>
            <person name="Arachchi H.M."/>
            <person name="Berlin A.M."/>
            <person name="Chapman S.B."/>
            <person name="Gainer-Dewar J."/>
            <person name="Goldberg J."/>
            <person name="Griggs A."/>
            <person name="Gujja S."/>
            <person name="Hansen M."/>
            <person name="Howarth C."/>
            <person name="Imamovic A."/>
            <person name="Ireland A."/>
            <person name="Larimer J."/>
            <person name="McCowan C."/>
            <person name="Murphy C."/>
            <person name="Pearson M."/>
            <person name="Poon T.W."/>
            <person name="Priest M."/>
            <person name="Roberts A."/>
            <person name="Saif S."/>
            <person name="Shea T."/>
            <person name="Sisk P."/>
            <person name="Sykes S."/>
            <person name="Wortman J."/>
            <person name="Nusbaum C."/>
            <person name="Birren B."/>
        </authorList>
    </citation>
    <scope>NUCLEOTIDE SEQUENCE [LARGE SCALE GENOMIC DNA]</scope>
    <source>
        <strain evidence="5">WRAIR2</strain>
    </source>
</reference>
<dbReference type="PANTHER" id="PTHR15954:SF4">
    <property type="entry name" value="VACUOLAR PROTEIN SORTING-ASSOCIATED PROTEIN 51 HOMOLOG"/>
    <property type="match status" value="1"/>
</dbReference>
<keyword evidence="3" id="KW-0445">Lipid transport</keyword>
<comment type="subunit">
    <text evidence="3">Component of the Golgi-associated retrograde protein (GARP) complex.</text>
</comment>
<evidence type="ECO:0000256" key="1">
    <source>
        <dbReference type="ARBA" id="ARBA00006080"/>
    </source>
</evidence>
<dbReference type="GO" id="GO:0006869">
    <property type="term" value="P:lipid transport"/>
    <property type="evidence" value="ECO:0007669"/>
    <property type="project" value="UniProtKB-UniRule"/>
</dbReference>
<dbReference type="PANTHER" id="PTHR15954">
    <property type="entry name" value="VACUOLAR PROTEIN SORTING-ASSOCIATED PROTEIN 51 HOMOLOG"/>
    <property type="match status" value="1"/>
</dbReference>
<dbReference type="Pfam" id="PF08700">
    <property type="entry name" value="VPS51_Exo84_N"/>
    <property type="match status" value="1"/>
</dbReference>
<dbReference type="STRING" id="7168.A0A182NHQ4"/>
<organism evidence="4 5">
    <name type="scientific">Anopheles dirus</name>
    <dbReference type="NCBI Taxonomy" id="7168"/>
    <lineage>
        <taxon>Eukaryota</taxon>
        <taxon>Metazoa</taxon>
        <taxon>Ecdysozoa</taxon>
        <taxon>Arthropoda</taxon>
        <taxon>Hexapoda</taxon>
        <taxon>Insecta</taxon>
        <taxon>Pterygota</taxon>
        <taxon>Neoptera</taxon>
        <taxon>Endopterygota</taxon>
        <taxon>Diptera</taxon>
        <taxon>Nematocera</taxon>
        <taxon>Culicoidea</taxon>
        <taxon>Culicidae</taxon>
        <taxon>Anophelinae</taxon>
        <taxon>Anopheles</taxon>
    </lineage>
</organism>
<dbReference type="AlphaFoldDB" id="A0A182NHQ4"/>
<evidence type="ECO:0000256" key="3">
    <source>
        <dbReference type="RuleBase" id="RU368010"/>
    </source>
</evidence>
<comment type="subcellular location">
    <subcellularLocation>
        <location evidence="3">Golgi apparatus</location>
        <location evidence="3">trans-Golgi network</location>
    </subcellularLocation>
</comment>
<proteinExistence type="inferred from homology"/>